<comment type="caution">
    <text evidence="1">The sequence shown here is derived from an EMBL/GenBank/DDBJ whole genome shotgun (WGS) entry which is preliminary data.</text>
</comment>
<dbReference type="Proteomes" id="UP000316759">
    <property type="component" value="Unassembled WGS sequence"/>
</dbReference>
<gene>
    <name evidence="1" type="ORF">FGIG_08954</name>
</gene>
<evidence type="ECO:0000313" key="2">
    <source>
        <dbReference type="Proteomes" id="UP000316759"/>
    </source>
</evidence>
<proteinExistence type="predicted"/>
<dbReference type="AlphaFoldDB" id="A0A504YKZ3"/>
<keyword evidence="2" id="KW-1185">Reference proteome</keyword>
<protein>
    <submittedName>
        <fullName evidence="1">Uncharacterized protein</fullName>
    </submittedName>
</protein>
<dbReference type="EMBL" id="SUNJ01008695">
    <property type="protein sequence ID" value="TPP61036.1"/>
    <property type="molecule type" value="Genomic_DNA"/>
</dbReference>
<dbReference type="PANTHER" id="PTHR28592">
    <property type="entry name" value="ARMADILLO REPEAT-CONTAINING PROTEIN 1"/>
    <property type="match status" value="1"/>
</dbReference>
<organism evidence="1 2">
    <name type="scientific">Fasciola gigantica</name>
    <name type="common">Giant liver fluke</name>
    <dbReference type="NCBI Taxonomy" id="46835"/>
    <lineage>
        <taxon>Eukaryota</taxon>
        <taxon>Metazoa</taxon>
        <taxon>Spiralia</taxon>
        <taxon>Lophotrochozoa</taxon>
        <taxon>Platyhelminthes</taxon>
        <taxon>Trematoda</taxon>
        <taxon>Digenea</taxon>
        <taxon>Plagiorchiida</taxon>
        <taxon>Echinostomata</taxon>
        <taxon>Echinostomatoidea</taxon>
        <taxon>Fasciolidae</taxon>
        <taxon>Fasciola</taxon>
    </lineage>
</organism>
<dbReference type="PANTHER" id="PTHR28592:SF1">
    <property type="entry name" value="ARMADILLO REPEAT-CONTAINING PROTEIN 1"/>
    <property type="match status" value="1"/>
</dbReference>
<dbReference type="STRING" id="46835.A0A504YKZ3"/>
<reference evidence="1 2" key="1">
    <citation type="submission" date="2019-04" db="EMBL/GenBank/DDBJ databases">
        <title>Annotation for the trematode Fasciola gigantica.</title>
        <authorList>
            <person name="Choi Y.-J."/>
        </authorList>
    </citation>
    <scope>NUCLEOTIDE SEQUENCE [LARGE SCALE GENOMIC DNA]</scope>
    <source>
        <strain evidence="1">Uganda_cow_1</strain>
    </source>
</reference>
<dbReference type="OrthoDB" id="17335at2759"/>
<sequence length="205" mass="23022">MTDVNVLLSFKELAEDDVNCQVLLKDEISLQGLVLLLSNEDLSVVSTVLEIGVELVRERLLQVRGVVSVTFQLAKRRAIVCVVPDLDPTVLVAAVRSVEQADSARKDSAHCWPEAPIQARIVRKRSQLTRNDSLRRSKNRLYPRRADQTCPSEMPAYLDADADLFEVDETRAAPKLKADVYWGKEGGTNGPVDWLSSLLERSFFW</sequence>
<accession>A0A504YKZ3</accession>
<evidence type="ECO:0000313" key="1">
    <source>
        <dbReference type="EMBL" id="TPP61036.1"/>
    </source>
</evidence>
<name>A0A504YKZ3_FASGI</name>